<sequence length="290" mass="32920">MGSSIESMNGMRRARLLQAMREVDGVARVERLRDRGVSRYDLETAVAERVIQRVRVGWVALPGADPRRVTAAQHGVLLTCVTQARRLGIWVHDERPRLHLAASPGSRGGKPPEARVHWARPLVPRHPDALEDSIENVLSLVSTCEPYEQALATWESALNKGLVDRERLLRLRWGPRGRRLLAEALPFADAGLETYLRVRLRWLRLPLRFQTWIAGHRVDALIGERLVLQIDGGTHVGAQRDQDNRHDAELKLRGYHVIRLGYHQVMDEWPAVQDLLMRAVAQGLHRARTA</sequence>
<keyword evidence="2" id="KW-0378">Hydrolase</keyword>
<dbReference type="Gene3D" id="3.40.960.10">
    <property type="entry name" value="VSR Endonuclease"/>
    <property type="match status" value="1"/>
</dbReference>
<gene>
    <name evidence="2" type="ORF">SAMN04489809_0701</name>
</gene>
<proteinExistence type="predicted"/>
<organism evidence="2 3">
    <name type="scientific">Microbacterium paraoxydans</name>
    <dbReference type="NCBI Taxonomy" id="199592"/>
    <lineage>
        <taxon>Bacteria</taxon>
        <taxon>Bacillati</taxon>
        <taxon>Actinomycetota</taxon>
        <taxon>Actinomycetes</taxon>
        <taxon>Micrococcales</taxon>
        <taxon>Microbacteriaceae</taxon>
        <taxon>Microbacterium</taxon>
    </lineage>
</organism>
<evidence type="ECO:0000313" key="3">
    <source>
        <dbReference type="Proteomes" id="UP000182126"/>
    </source>
</evidence>
<dbReference type="Proteomes" id="UP000182126">
    <property type="component" value="Chromosome I"/>
</dbReference>
<accession>A0A1H1N3X9</accession>
<dbReference type="eggNOG" id="COG2852">
    <property type="taxonomic scope" value="Bacteria"/>
</dbReference>
<dbReference type="Pfam" id="PF04480">
    <property type="entry name" value="DUF559"/>
    <property type="match status" value="1"/>
</dbReference>
<keyword evidence="2" id="KW-0255">Endonuclease</keyword>
<evidence type="ECO:0000259" key="1">
    <source>
        <dbReference type="Pfam" id="PF04480"/>
    </source>
</evidence>
<protein>
    <submittedName>
        <fullName evidence="2">Very-short-patch-repair endonuclease</fullName>
    </submittedName>
</protein>
<feature type="domain" description="DUF559" evidence="1">
    <location>
        <begin position="201"/>
        <end position="278"/>
    </location>
</feature>
<dbReference type="AlphaFoldDB" id="A0A1H1N3X9"/>
<evidence type="ECO:0000313" key="2">
    <source>
        <dbReference type="EMBL" id="SDR93600.1"/>
    </source>
</evidence>
<dbReference type="EMBL" id="LT629770">
    <property type="protein sequence ID" value="SDR93600.1"/>
    <property type="molecule type" value="Genomic_DNA"/>
</dbReference>
<keyword evidence="2" id="KW-0540">Nuclease</keyword>
<dbReference type="InterPro" id="IPR007569">
    <property type="entry name" value="DUF559"/>
</dbReference>
<reference evidence="2 3" key="1">
    <citation type="submission" date="2016-10" db="EMBL/GenBank/DDBJ databases">
        <authorList>
            <person name="de Groot N.N."/>
        </authorList>
    </citation>
    <scope>NUCLEOTIDE SEQUENCE [LARGE SCALE GENOMIC DNA]</scope>
    <source>
        <strain evidence="2 3">DSM 15019</strain>
    </source>
</reference>
<dbReference type="GO" id="GO:0004519">
    <property type="term" value="F:endonuclease activity"/>
    <property type="evidence" value="ECO:0007669"/>
    <property type="project" value="UniProtKB-KW"/>
</dbReference>
<name>A0A1H1N3X9_9MICO</name>